<dbReference type="AlphaFoldDB" id="A0A166SY24"/>
<dbReference type="GO" id="GO:0051539">
    <property type="term" value="F:4 iron, 4 sulfur cluster binding"/>
    <property type="evidence" value="ECO:0007669"/>
    <property type="project" value="UniProtKB-KW"/>
</dbReference>
<evidence type="ECO:0000259" key="6">
    <source>
        <dbReference type="PROSITE" id="PS51379"/>
    </source>
</evidence>
<evidence type="ECO:0000256" key="5">
    <source>
        <dbReference type="ARBA" id="ARBA00023014"/>
    </source>
</evidence>
<dbReference type="InterPro" id="IPR017896">
    <property type="entry name" value="4Fe4S_Fe-S-bd"/>
</dbReference>
<feature type="domain" description="4Fe-4S ferredoxin-type" evidence="6">
    <location>
        <begin position="3"/>
        <end position="32"/>
    </location>
</feature>
<evidence type="ECO:0000313" key="8">
    <source>
        <dbReference type="EMBL" id="OBR95873.1"/>
    </source>
</evidence>
<dbReference type="PANTHER" id="PTHR42859">
    <property type="entry name" value="OXIDOREDUCTASE"/>
    <property type="match status" value="1"/>
</dbReference>
<evidence type="ECO:0000313" key="7">
    <source>
        <dbReference type="EMBL" id="OAA92931.1"/>
    </source>
</evidence>
<keyword evidence="2" id="KW-0479">Metal-binding</keyword>
<keyword evidence="1" id="KW-0004">4Fe-4S</keyword>
<dbReference type="EMBL" id="LITQ01000016">
    <property type="protein sequence ID" value="OAA92931.1"/>
    <property type="molecule type" value="Genomic_DNA"/>
</dbReference>
<organism evidence="7 9">
    <name type="scientific">Clostridium coskatii</name>
    <dbReference type="NCBI Taxonomy" id="1705578"/>
    <lineage>
        <taxon>Bacteria</taxon>
        <taxon>Bacillati</taxon>
        <taxon>Bacillota</taxon>
        <taxon>Clostridia</taxon>
        <taxon>Eubacteriales</taxon>
        <taxon>Clostridiaceae</taxon>
        <taxon>Clostridium</taxon>
    </lineage>
</organism>
<evidence type="ECO:0000256" key="2">
    <source>
        <dbReference type="ARBA" id="ARBA00022723"/>
    </source>
</evidence>
<proteinExistence type="predicted"/>
<keyword evidence="3" id="KW-0677">Repeat</keyword>
<dbReference type="PROSITE" id="PS51379">
    <property type="entry name" value="4FE4S_FER_2"/>
    <property type="match status" value="2"/>
</dbReference>
<evidence type="ECO:0000313" key="10">
    <source>
        <dbReference type="Proteomes" id="UP000093694"/>
    </source>
</evidence>
<comment type="caution">
    <text evidence="7">The sequence shown here is derived from an EMBL/GenBank/DDBJ whole genome shotgun (WGS) entry which is preliminary data.</text>
</comment>
<evidence type="ECO:0000313" key="9">
    <source>
        <dbReference type="Proteomes" id="UP000077384"/>
    </source>
</evidence>
<reference evidence="8 10" key="2">
    <citation type="journal article" date="2016" name="Front. Microbiol.">
        <title>Industrial Acetogenic Biocatalysts: A Comparative Metabolic and Genomic Analysis.</title>
        <authorList>
            <person name="Bengelsdorf F."/>
            <person name="Poehlein A."/>
            <person name="Sonja S."/>
            <person name="Erz C."/>
            <person name="Hummel T."/>
            <person name="Hoffmeister S."/>
            <person name="Daniel R."/>
            <person name="Durre P."/>
        </authorList>
    </citation>
    <scope>NUCLEOTIDE SEQUENCE [LARGE SCALE GENOMIC DNA]</scope>
    <source>
        <strain evidence="8 10">PTA-10522</strain>
    </source>
</reference>
<keyword evidence="4" id="KW-0408">Iron</keyword>
<dbReference type="Pfam" id="PF12800">
    <property type="entry name" value="Fer4_4"/>
    <property type="match status" value="1"/>
</dbReference>
<dbReference type="SUPFAM" id="SSF54862">
    <property type="entry name" value="4Fe-4S ferredoxins"/>
    <property type="match status" value="1"/>
</dbReference>
<dbReference type="PATRIC" id="fig|1705578.3.peg.982"/>
<evidence type="ECO:0000256" key="3">
    <source>
        <dbReference type="ARBA" id="ARBA00022737"/>
    </source>
</evidence>
<dbReference type="InterPro" id="IPR017900">
    <property type="entry name" value="4Fe4S_Fe_S_CS"/>
</dbReference>
<dbReference type="GO" id="GO:0046872">
    <property type="term" value="F:metal ion binding"/>
    <property type="evidence" value="ECO:0007669"/>
    <property type="project" value="UniProtKB-KW"/>
</dbReference>
<dbReference type="Gene3D" id="3.30.70.20">
    <property type="match status" value="2"/>
</dbReference>
<sequence length="189" mass="20270">MNTFVVANPNKCIGCKSCEIACAVAHLDISVVAAGSIDAPFSPRINLVRAERATMPVQCRQCDDAPCANACPVGAIVHKKNKIVVKTELCIGCKACMFACPFGAMDMVPNCKNGRKQKQGLSVITKEGKQNKENMAAHKCDLCAGRPGGPACVEVCPADAFTIVKPEVINHTIKNRRRSSALKIMKKQK</sequence>
<dbReference type="CDD" id="cd10554">
    <property type="entry name" value="HycB_like"/>
    <property type="match status" value="1"/>
</dbReference>
<dbReference type="PROSITE" id="PS00198">
    <property type="entry name" value="4FE4S_FER_1"/>
    <property type="match status" value="1"/>
</dbReference>
<dbReference type="PANTHER" id="PTHR42859:SF17">
    <property type="entry name" value="ELECTRON TRANSPORT PROTEIN HYDN-RELATED"/>
    <property type="match status" value="1"/>
</dbReference>
<name>A0A166SY24_9CLOT</name>
<dbReference type="Proteomes" id="UP000093694">
    <property type="component" value="Unassembled WGS sequence"/>
</dbReference>
<accession>A0A166SY24</accession>
<dbReference type="InterPro" id="IPR050294">
    <property type="entry name" value="RnfB_subfamily"/>
</dbReference>
<evidence type="ECO:0000256" key="1">
    <source>
        <dbReference type="ARBA" id="ARBA00022485"/>
    </source>
</evidence>
<keyword evidence="10" id="KW-1185">Reference proteome</keyword>
<dbReference type="EMBL" id="LROR01000036">
    <property type="protein sequence ID" value="OBR95873.1"/>
    <property type="molecule type" value="Genomic_DNA"/>
</dbReference>
<feature type="domain" description="4Fe-4S ferredoxin-type" evidence="6">
    <location>
        <begin position="81"/>
        <end position="110"/>
    </location>
</feature>
<reference evidence="7 9" key="1">
    <citation type="journal article" date="2015" name="Biotechnol. Bioeng.">
        <title>Genome sequence and phenotypic characterization of Caulobacter segnis.</title>
        <authorList>
            <person name="Patel S."/>
            <person name="Fletcher B."/>
            <person name="Scott D.C."/>
            <person name="Ely B."/>
        </authorList>
    </citation>
    <scope>NUCLEOTIDE SEQUENCE [LARGE SCALE GENOMIC DNA]</scope>
    <source>
        <strain evidence="7 9">PS02</strain>
    </source>
</reference>
<dbReference type="Proteomes" id="UP000077384">
    <property type="component" value="Unassembled WGS sequence"/>
</dbReference>
<dbReference type="RefSeq" id="WP_063601344.1">
    <property type="nucleotide sequence ID" value="NZ_LITQ01000016.1"/>
</dbReference>
<dbReference type="Pfam" id="PF00037">
    <property type="entry name" value="Fer4"/>
    <property type="match status" value="1"/>
</dbReference>
<gene>
    <name evidence="7" type="primary">hydN_2</name>
    <name evidence="8" type="synonym">cooF_1</name>
    <name evidence="8" type="ORF">CLCOS_13060</name>
    <name evidence="7" type="ORF">WX73_00600</name>
</gene>
<keyword evidence="5" id="KW-0411">Iron-sulfur</keyword>
<protein>
    <submittedName>
        <fullName evidence="7">Electron transport protein HydN</fullName>
    </submittedName>
    <submittedName>
        <fullName evidence="8">Iron-sulfur protein</fullName>
    </submittedName>
</protein>
<evidence type="ECO:0000256" key="4">
    <source>
        <dbReference type="ARBA" id="ARBA00023004"/>
    </source>
</evidence>